<accession>A0A8J3YSD3</accession>
<reference evidence="8" key="1">
    <citation type="submission" date="2021-01" db="EMBL/GenBank/DDBJ databases">
        <title>Whole genome shotgun sequence of Virgisporangium aliadipatigenens NBRC 105644.</title>
        <authorList>
            <person name="Komaki H."/>
            <person name="Tamura T."/>
        </authorList>
    </citation>
    <scope>NUCLEOTIDE SEQUENCE</scope>
    <source>
        <strain evidence="8">NBRC 105644</strain>
    </source>
</reference>
<dbReference type="Pfam" id="PF08281">
    <property type="entry name" value="Sigma70_r4_2"/>
    <property type="match status" value="1"/>
</dbReference>
<dbReference type="GO" id="GO:0006352">
    <property type="term" value="P:DNA-templated transcription initiation"/>
    <property type="evidence" value="ECO:0007669"/>
    <property type="project" value="InterPro"/>
</dbReference>
<name>A0A8J3YSD3_9ACTN</name>
<dbReference type="GO" id="GO:0003677">
    <property type="term" value="F:DNA binding"/>
    <property type="evidence" value="ECO:0007669"/>
    <property type="project" value="UniProtKB-KW"/>
</dbReference>
<dbReference type="NCBIfam" id="TIGR02983">
    <property type="entry name" value="SigE-fam_strep"/>
    <property type="match status" value="1"/>
</dbReference>
<dbReference type="Pfam" id="PF04542">
    <property type="entry name" value="Sigma70_r2"/>
    <property type="match status" value="1"/>
</dbReference>
<keyword evidence="3" id="KW-0731">Sigma factor</keyword>
<evidence type="ECO:0000256" key="2">
    <source>
        <dbReference type="ARBA" id="ARBA00023015"/>
    </source>
</evidence>
<feature type="domain" description="RNA polymerase sigma factor 70 region 4 type 2" evidence="7">
    <location>
        <begin position="131"/>
        <end position="182"/>
    </location>
</feature>
<dbReference type="SUPFAM" id="SSF88946">
    <property type="entry name" value="Sigma2 domain of RNA polymerase sigma factors"/>
    <property type="match status" value="1"/>
</dbReference>
<comment type="similarity">
    <text evidence="1">Belongs to the sigma-70 factor family. ECF subfamily.</text>
</comment>
<dbReference type="InterPro" id="IPR007627">
    <property type="entry name" value="RNA_pol_sigma70_r2"/>
</dbReference>
<evidence type="ECO:0000256" key="5">
    <source>
        <dbReference type="ARBA" id="ARBA00023163"/>
    </source>
</evidence>
<keyword evidence="4" id="KW-0238">DNA-binding</keyword>
<proteinExistence type="inferred from homology"/>
<organism evidence="8 9">
    <name type="scientific">Virgisporangium aliadipatigenens</name>
    <dbReference type="NCBI Taxonomy" id="741659"/>
    <lineage>
        <taxon>Bacteria</taxon>
        <taxon>Bacillati</taxon>
        <taxon>Actinomycetota</taxon>
        <taxon>Actinomycetes</taxon>
        <taxon>Micromonosporales</taxon>
        <taxon>Micromonosporaceae</taxon>
        <taxon>Virgisporangium</taxon>
    </lineage>
</organism>
<dbReference type="AlphaFoldDB" id="A0A8J3YSD3"/>
<evidence type="ECO:0000313" key="8">
    <source>
        <dbReference type="EMBL" id="GIJ49548.1"/>
    </source>
</evidence>
<dbReference type="InterPro" id="IPR013325">
    <property type="entry name" value="RNA_pol_sigma_r2"/>
</dbReference>
<dbReference type="InterPro" id="IPR039425">
    <property type="entry name" value="RNA_pol_sigma-70-like"/>
</dbReference>
<dbReference type="GO" id="GO:0016987">
    <property type="term" value="F:sigma factor activity"/>
    <property type="evidence" value="ECO:0007669"/>
    <property type="project" value="UniProtKB-KW"/>
</dbReference>
<dbReference type="RefSeq" id="WP_239153488.1">
    <property type="nucleotide sequence ID" value="NZ_BOPF01000028.1"/>
</dbReference>
<comment type="caution">
    <text evidence="8">The sequence shown here is derived from an EMBL/GenBank/DDBJ whole genome shotgun (WGS) entry which is preliminary data.</text>
</comment>
<keyword evidence="9" id="KW-1185">Reference proteome</keyword>
<feature type="domain" description="RNA polymerase sigma-70 region 2" evidence="6">
    <location>
        <begin position="44"/>
        <end position="106"/>
    </location>
</feature>
<evidence type="ECO:0000256" key="3">
    <source>
        <dbReference type="ARBA" id="ARBA00023082"/>
    </source>
</evidence>
<dbReference type="SUPFAM" id="SSF88659">
    <property type="entry name" value="Sigma3 and sigma4 domains of RNA polymerase sigma factors"/>
    <property type="match status" value="1"/>
</dbReference>
<dbReference type="InterPro" id="IPR013249">
    <property type="entry name" value="RNA_pol_sigma70_r4_t2"/>
</dbReference>
<dbReference type="InterPro" id="IPR013324">
    <property type="entry name" value="RNA_pol_sigma_r3/r4-like"/>
</dbReference>
<gene>
    <name evidence="8" type="ORF">Val02_64340</name>
</gene>
<dbReference type="CDD" id="cd06171">
    <property type="entry name" value="Sigma70_r4"/>
    <property type="match status" value="1"/>
</dbReference>
<evidence type="ECO:0000313" key="9">
    <source>
        <dbReference type="Proteomes" id="UP000619260"/>
    </source>
</evidence>
<dbReference type="Gene3D" id="1.10.10.10">
    <property type="entry name" value="Winged helix-like DNA-binding domain superfamily/Winged helix DNA-binding domain"/>
    <property type="match status" value="1"/>
</dbReference>
<dbReference type="EMBL" id="BOPF01000028">
    <property type="protein sequence ID" value="GIJ49548.1"/>
    <property type="molecule type" value="Genomic_DNA"/>
</dbReference>
<dbReference type="InterPro" id="IPR014325">
    <property type="entry name" value="RNA_pol_sigma-E_actinobac"/>
</dbReference>
<keyword evidence="5" id="KW-0804">Transcription</keyword>
<dbReference type="Proteomes" id="UP000619260">
    <property type="component" value="Unassembled WGS sequence"/>
</dbReference>
<evidence type="ECO:0000259" key="6">
    <source>
        <dbReference type="Pfam" id="PF04542"/>
    </source>
</evidence>
<protein>
    <submittedName>
        <fullName evidence="8">RNA polymerase sigma24 factor</fullName>
    </submittedName>
</protein>
<evidence type="ECO:0000259" key="7">
    <source>
        <dbReference type="Pfam" id="PF08281"/>
    </source>
</evidence>
<evidence type="ECO:0000256" key="1">
    <source>
        <dbReference type="ARBA" id="ARBA00010641"/>
    </source>
</evidence>
<dbReference type="InterPro" id="IPR036388">
    <property type="entry name" value="WH-like_DNA-bd_sf"/>
</dbReference>
<dbReference type="InterPro" id="IPR014284">
    <property type="entry name" value="RNA_pol_sigma-70_dom"/>
</dbReference>
<dbReference type="PANTHER" id="PTHR43133">
    <property type="entry name" value="RNA POLYMERASE ECF-TYPE SIGMA FACTO"/>
    <property type="match status" value="1"/>
</dbReference>
<evidence type="ECO:0000256" key="4">
    <source>
        <dbReference type="ARBA" id="ARBA00023125"/>
    </source>
</evidence>
<dbReference type="NCBIfam" id="TIGR02937">
    <property type="entry name" value="sigma70-ECF"/>
    <property type="match status" value="1"/>
</dbReference>
<sequence>MVAIDLALSSVGRPAARESLWRRAFGGRMERALVDDFEAFAHAAAPRLRRTAFLMCQDWHLAQDLTQITLAKMYVNWARVRQSASVEAYSRKVLMNALFDHRRKRSGGEVAIPQVPDRSDPAGNTAELRVTLIQALKTLSDRDRAIVILRYWEDQSVESVAEVLDISVSVVKTQSLRSLARLRALLGDNRAELLTEA</sequence>
<dbReference type="PANTHER" id="PTHR43133:SF50">
    <property type="entry name" value="ECF RNA POLYMERASE SIGMA FACTOR SIGM"/>
    <property type="match status" value="1"/>
</dbReference>
<keyword evidence="2" id="KW-0805">Transcription regulation</keyword>
<dbReference type="Gene3D" id="1.10.1740.10">
    <property type="match status" value="1"/>
</dbReference>